<dbReference type="Proteomes" id="UP000005307">
    <property type="component" value="Chromosome"/>
</dbReference>
<keyword evidence="4" id="KW-1185">Reference proteome</keyword>
<dbReference type="STRING" id="391626.OAN307_c07600"/>
<accession>M9R9T5</accession>
<dbReference type="KEGG" id="oat:OAN307_c07600"/>
<protein>
    <submittedName>
        <fullName evidence="3">Putative XdhC and CoxI family protein</fullName>
    </submittedName>
</protein>
<evidence type="ECO:0000259" key="2">
    <source>
        <dbReference type="Pfam" id="PF13478"/>
    </source>
</evidence>
<sequence length="320" mass="33879">MLSVNMRSPECSIDYAEHALDILEATVALIKDGQRCALVASLAVEGGAAREVGSLAVVVQNGSMIGYLSNGCIDRDIVLHGLDAIETRQTKHIRYGAGSPFMDLSLPCGGALDLVIDPSPDLKTLIGALDALRERKPATISFCPGKGLIASNGGPKRFCYAPKPALVLAGRGAILRTTVDLAAKMDFELHVASPDAADMDSLSALNPKSMHRMTTPAISLDLPIDAHTAVLLLFHDHEWEQALLMRAAKMGPFFLGALGSRKTHGIRLQNLQDSGLEPELCKTIRGPIGLVPSLRSASLIAVSALAEVTSNMPASQVAFI</sequence>
<dbReference type="InterPro" id="IPR052698">
    <property type="entry name" value="MoCofactor_Util/Proc"/>
</dbReference>
<dbReference type="Pfam" id="PF02625">
    <property type="entry name" value="XdhC_CoxI"/>
    <property type="match status" value="1"/>
</dbReference>
<dbReference type="Pfam" id="PF13478">
    <property type="entry name" value="XdhC_C"/>
    <property type="match status" value="1"/>
</dbReference>
<dbReference type="HOGENOM" id="CLU_041115_2_0_5"/>
<dbReference type="PANTHER" id="PTHR30388:SF4">
    <property type="entry name" value="MOLYBDENUM COFACTOR INSERTION CHAPERONE PAOD"/>
    <property type="match status" value="1"/>
</dbReference>
<dbReference type="PANTHER" id="PTHR30388">
    <property type="entry name" value="ALDEHYDE OXIDOREDUCTASE MOLYBDENUM COFACTOR ASSEMBLY PROTEIN"/>
    <property type="match status" value="1"/>
</dbReference>
<feature type="domain" description="XdhC Rossmann" evidence="2">
    <location>
        <begin position="166"/>
        <end position="308"/>
    </location>
</feature>
<evidence type="ECO:0000313" key="4">
    <source>
        <dbReference type="Proteomes" id="UP000005307"/>
    </source>
</evidence>
<dbReference type="OrthoDB" id="9815497at2"/>
<dbReference type="eggNOG" id="COG1975">
    <property type="taxonomic scope" value="Bacteria"/>
</dbReference>
<evidence type="ECO:0000259" key="1">
    <source>
        <dbReference type="Pfam" id="PF02625"/>
    </source>
</evidence>
<feature type="domain" description="XdhC- CoxI" evidence="1">
    <location>
        <begin position="30"/>
        <end position="96"/>
    </location>
</feature>
<dbReference type="EMBL" id="CP003740">
    <property type="protein sequence ID" value="AGI66485.1"/>
    <property type="molecule type" value="Genomic_DNA"/>
</dbReference>
<evidence type="ECO:0000313" key="3">
    <source>
        <dbReference type="EMBL" id="AGI66485.1"/>
    </source>
</evidence>
<reference evidence="3 4" key="1">
    <citation type="journal article" date="2013" name="PLoS ONE">
        <title>Poles Apart: Arctic and Antarctic Octadecabacter strains Share High Genome Plasticity and a New Type of Xanthorhodopsin.</title>
        <authorList>
            <person name="Vollmers J."/>
            <person name="Voget S."/>
            <person name="Dietrich S."/>
            <person name="Gollnow K."/>
            <person name="Smits M."/>
            <person name="Meyer K."/>
            <person name="Brinkhoff T."/>
            <person name="Simon M."/>
            <person name="Daniel R."/>
        </authorList>
    </citation>
    <scope>NUCLEOTIDE SEQUENCE [LARGE SCALE GENOMIC DNA]</scope>
    <source>
        <strain evidence="3 4">307</strain>
    </source>
</reference>
<dbReference type="AlphaFoldDB" id="M9R9T5"/>
<organism evidence="3 4">
    <name type="scientific">Octadecabacter antarcticus 307</name>
    <dbReference type="NCBI Taxonomy" id="391626"/>
    <lineage>
        <taxon>Bacteria</taxon>
        <taxon>Pseudomonadati</taxon>
        <taxon>Pseudomonadota</taxon>
        <taxon>Alphaproteobacteria</taxon>
        <taxon>Rhodobacterales</taxon>
        <taxon>Roseobacteraceae</taxon>
        <taxon>Octadecabacter</taxon>
    </lineage>
</organism>
<dbReference type="InterPro" id="IPR003777">
    <property type="entry name" value="XdhC_CoxI"/>
</dbReference>
<dbReference type="Gene3D" id="3.40.50.720">
    <property type="entry name" value="NAD(P)-binding Rossmann-like Domain"/>
    <property type="match status" value="1"/>
</dbReference>
<proteinExistence type="predicted"/>
<dbReference type="InterPro" id="IPR027051">
    <property type="entry name" value="XdhC_Rossmann_dom"/>
</dbReference>
<gene>
    <name evidence="3" type="ORF">OAN307_c07600</name>
</gene>
<name>M9R9T5_9RHOB</name>